<dbReference type="OrthoDB" id="9775197at2"/>
<sequence length="322" mass="34752">MRKIAAAMSVFVLLWVLASCGIPERPAAGNDAAASLPPSASAEEAIEAPADAPKKVAVAPEELAQYAPEMRQIYDRGVLRVAVYSQDREPFFYTNEDGVLTGSDVELATDLAAQFGVGVEFVRTAQSFDQVVDQVASGEADIAVSKLSATLSRAKKTLFSQPYLTLRQGLLVNRLKAARLGKTDGSLLDTIRQGRTPIQIGAVAGTSYVRFAGELFPHAELKTFQTAQDMLEAVLKGDVTAIFYDELQLKSMVESNPTHSIELQLIIMNDQIDPISVAVSPDHVQLLNWVNLYLQTNESKVSELLGKYGIPRNAAALAQDAG</sequence>
<dbReference type="SMART" id="SM00062">
    <property type="entry name" value="PBPb"/>
    <property type="match status" value="1"/>
</dbReference>
<dbReference type="CDD" id="cd13530">
    <property type="entry name" value="PBP2_peptides_like"/>
    <property type="match status" value="1"/>
</dbReference>
<evidence type="ECO:0000313" key="6">
    <source>
        <dbReference type="Proteomes" id="UP000310636"/>
    </source>
</evidence>
<evidence type="ECO:0000256" key="2">
    <source>
        <dbReference type="SAM" id="MobiDB-lite"/>
    </source>
</evidence>
<feature type="region of interest" description="Disordered" evidence="2">
    <location>
        <begin position="28"/>
        <end position="47"/>
    </location>
</feature>
<dbReference type="Proteomes" id="UP000310636">
    <property type="component" value="Unassembled WGS sequence"/>
</dbReference>
<dbReference type="RefSeq" id="WP_136371088.1">
    <property type="nucleotide sequence ID" value="NZ_SSOB01000021.1"/>
</dbReference>
<gene>
    <name evidence="5" type="ORF">E6C55_17405</name>
</gene>
<feature type="compositionally biased region" description="Low complexity" evidence="2">
    <location>
        <begin position="32"/>
        <end position="47"/>
    </location>
</feature>
<dbReference type="PROSITE" id="PS51257">
    <property type="entry name" value="PROKAR_LIPOPROTEIN"/>
    <property type="match status" value="1"/>
</dbReference>
<dbReference type="PANTHER" id="PTHR35936:SF19">
    <property type="entry name" value="AMINO-ACID-BINDING PROTEIN YXEM-RELATED"/>
    <property type="match status" value="1"/>
</dbReference>
<feature type="domain" description="Solute-binding protein family 3/N-terminal" evidence="4">
    <location>
        <begin position="78"/>
        <end position="311"/>
    </location>
</feature>
<evidence type="ECO:0000256" key="3">
    <source>
        <dbReference type="SAM" id="SignalP"/>
    </source>
</evidence>
<name>A0A4S4BQD2_9BACL</name>
<dbReference type="SUPFAM" id="SSF53850">
    <property type="entry name" value="Periplasmic binding protein-like II"/>
    <property type="match status" value="1"/>
</dbReference>
<feature type="signal peptide" evidence="3">
    <location>
        <begin position="1"/>
        <end position="18"/>
    </location>
</feature>
<accession>A0A4S4BQD2</accession>
<evidence type="ECO:0000313" key="5">
    <source>
        <dbReference type="EMBL" id="THF77140.1"/>
    </source>
</evidence>
<keyword evidence="1 3" id="KW-0732">Signal</keyword>
<dbReference type="EMBL" id="SSOB01000021">
    <property type="protein sequence ID" value="THF77140.1"/>
    <property type="molecule type" value="Genomic_DNA"/>
</dbReference>
<dbReference type="Pfam" id="PF00497">
    <property type="entry name" value="SBP_bac_3"/>
    <property type="match status" value="1"/>
</dbReference>
<evidence type="ECO:0000256" key="1">
    <source>
        <dbReference type="ARBA" id="ARBA00022729"/>
    </source>
</evidence>
<evidence type="ECO:0000259" key="4">
    <source>
        <dbReference type="SMART" id="SM00062"/>
    </source>
</evidence>
<protein>
    <submittedName>
        <fullName evidence="5">Amino acid ABC transporter substrate-binding protein</fullName>
    </submittedName>
</protein>
<dbReference type="InterPro" id="IPR001638">
    <property type="entry name" value="Solute-binding_3/MltF_N"/>
</dbReference>
<feature type="chain" id="PRO_5039235999" evidence="3">
    <location>
        <begin position="19"/>
        <end position="322"/>
    </location>
</feature>
<proteinExistence type="predicted"/>
<keyword evidence="6" id="KW-1185">Reference proteome</keyword>
<reference evidence="5 6" key="1">
    <citation type="submission" date="2019-04" db="EMBL/GenBank/DDBJ databases">
        <title>Cohnella sp. nov. isolated from preserved vegetables.</title>
        <authorList>
            <person name="Lin S.-Y."/>
            <person name="Hung M.-H."/>
            <person name="Young C.-C."/>
        </authorList>
    </citation>
    <scope>NUCLEOTIDE SEQUENCE [LARGE SCALE GENOMIC DNA]</scope>
    <source>
        <strain evidence="5 6">CC-MHH1044</strain>
    </source>
</reference>
<dbReference type="AlphaFoldDB" id="A0A4S4BQD2"/>
<organism evidence="5 6">
    <name type="scientific">Cohnella fermenti</name>
    <dbReference type="NCBI Taxonomy" id="2565925"/>
    <lineage>
        <taxon>Bacteria</taxon>
        <taxon>Bacillati</taxon>
        <taxon>Bacillota</taxon>
        <taxon>Bacilli</taxon>
        <taxon>Bacillales</taxon>
        <taxon>Paenibacillaceae</taxon>
        <taxon>Cohnella</taxon>
    </lineage>
</organism>
<comment type="caution">
    <text evidence="5">The sequence shown here is derived from an EMBL/GenBank/DDBJ whole genome shotgun (WGS) entry which is preliminary data.</text>
</comment>
<dbReference type="PANTHER" id="PTHR35936">
    <property type="entry name" value="MEMBRANE-BOUND LYTIC MUREIN TRANSGLYCOSYLASE F"/>
    <property type="match status" value="1"/>
</dbReference>
<dbReference type="Gene3D" id="3.40.190.10">
    <property type="entry name" value="Periplasmic binding protein-like II"/>
    <property type="match status" value="2"/>
</dbReference>